<evidence type="ECO:0000256" key="1">
    <source>
        <dbReference type="SAM" id="MobiDB-lite"/>
    </source>
</evidence>
<proteinExistence type="predicted"/>
<name>A0AAQ3JMH2_9LILI</name>
<dbReference type="EMBL" id="CP136890">
    <property type="protein sequence ID" value="WOK92734.1"/>
    <property type="molecule type" value="Genomic_DNA"/>
</dbReference>
<protein>
    <submittedName>
        <fullName evidence="2">Uncharacterized protein</fullName>
    </submittedName>
</protein>
<dbReference type="PANTHER" id="PTHR36019:SF3">
    <property type="entry name" value="PLANT_PROTEIN"/>
    <property type="match status" value="1"/>
</dbReference>
<evidence type="ECO:0000313" key="2">
    <source>
        <dbReference type="EMBL" id="WOK92734.1"/>
    </source>
</evidence>
<dbReference type="Proteomes" id="UP001327560">
    <property type="component" value="Chromosome 1"/>
</dbReference>
<evidence type="ECO:0000313" key="3">
    <source>
        <dbReference type="Proteomes" id="UP001327560"/>
    </source>
</evidence>
<organism evidence="2 3">
    <name type="scientific">Canna indica</name>
    <name type="common">Indian-shot</name>
    <dbReference type="NCBI Taxonomy" id="4628"/>
    <lineage>
        <taxon>Eukaryota</taxon>
        <taxon>Viridiplantae</taxon>
        <taxon>Streptophyta</taxon>
        <taxon>Embryophyta</taxon>
        <taxon>Tracheophyta</taxon>
        <taxon>Spermatophyta</taxon>
        <taxon>Magnoliopsida</taxon>
        <taxon>Liliopsida</taxon>
        <taxon>Zingiberales</taxon>
        <taxon>Cannaceae</taxon>
        <taxon>Canna</taxon>
    </lineage>
</organism>
<dbReference type="PANTHER" id="PTHR36019">
    <property type="entry name" value="PLANT/PROTEIN"/>
    <property type="match status" value="1"/>
</dbReference>
<keyword evidence="3" id="KW-1185">Reference proteome</keyword>
<feature type="region of interest" description="Disordered" evidence="1">
    <location>
        <begin position="45"/>
        <end position="69"/>
    </location>
</feature>
<reference evidence="2 3" key="1">
    <citation type="submission" date="2023-10" db="EMBL/GenBank/DDBJ databases">
        <title>Chromosome-scale genome assembly provides insights into flower coloration mechanisms of Canna indica.</title>
        <authorList>
            <person name="Li C."/>
        </authorList>
    </citation>
    <scope>NUCLEOTIDE SEQUENCE [LARGE SCALE GENOMIC DNA]</scope>
    <source>
        <tissue evidence="2">Flower</tissue>
    </source>
</reference>
<sequence length="107" mass="11900">MSLNCLSCGGYTMSPSVDDTAPIMPRCWSGELTPPPYAHLRSRSIAGNPDDKKKIHRKVSSTGSPLLGGMEVREAATDQPRLVRSRGMRRDWSFEDLRNRKANVVKV</sequence>
<accession>A0AAQ3JMH2</accession>
<gene>
    <name evidence="2" type="ORF">Cni_G01425</name>
</gene>
<dbReference type="AlphaFoldDB" id="A0AAQ3JMH2"/>